<dbReference type="AlphaFoldDB" id="A0A2A4X4I4"/>
<accession>A0A2A4X4I4</accession>
<evidence type="ECO:0000313" key="3">
    <source>
        <dbReference type="Proteomes" id="UP000218775"/>
    </source>
</evidence>
<reference evidence="3" key="1">
    <citation type="submission" date="2017-08" db="EMBL/GenBank/DDBJ databases">
        <title>A dynamic microbial community with high functional redundancy inhabits the cold, oxic subseafloor aquifer.</title>
        <authorList>
            <person name="Tully B.J."/>
            <person name="Wheat C.G."/>
            <person name="Glazer B.T."/>
            <person name="Huber J.A."/>
        </authorList>
    </citation>
    <scope>NUCLEOTIDE SEQUENCE [LARGE SCALE GENOMIC DNA]</scope>
</reference>
<dbReference type="Proteomes" id="UP000218775">
    <property type="component" value="Unassembled WGS sequence"/>
</dbReference>
<dbReference type="Pfam" id="PF03677">
    <property type="entry name" value="UPF0137"/>
    <property type="match status" value="1"/>
</dbReference>
<dbReference type="EMBL" id="NVUK01000022">
    <property type="protein sequence ID" value="PCI76937.1"/>
    <property type="molecule type" value="Genomic_DNA"/>
</dbReference>
<evidence type="ECO:0000313" key="2">
    <source>
        <dbReference type="EMBL" id="PCI76937.1"/>
    </source>
</evidence>
<proteinExistence type="inferred from homology"/>
<comment type="similarity">
    <text evidence="1">Belongs to the UPF0137 (pGP6-D) family.</text>
</comment>
<organism evidence="2 3">
    <name type="scientific">Aerophobetes bacterium</name>
    <dbReference type="NCBI Taxonomy" id="2030807"/>
    <lineage>
        <taxon>Bacteria</taxon>
        <taxon>Candidatus Aerophobota</taxon>
    </lineage>
</organism>
<comment type="caution">
    <text evidence="2">The sequence shown here is derived from an EMBL/GenBank/DDBJ whole genome shotgun (WGS) entry which is preliminary data.</text>
</comment>
<evidence type="ECO:0000256" key="1">
    <source>
        <dbReference type="ARBA" id="ARBA00006121"/>
    </source>
</evidence>
<protein>
    <submittedName>
        <fullName evidence="2">Uncharacterized protein</fullName>
    </submittedName>
</protein>
<sequence>MPKLNDLIMGRFKATKKEKIGQLVKRSNSAIITMFNSDTHKTQLTEHDKNQISSLLEKYQGDESNALDQDISLLCDLTAEIKSISNQSIILHGERIKKAQNILKKYREGAFSSFLMQTYGNRQTPYNFLLYYELYHSVSKNVQQIIDPMPKQAIYSLSSRDISDEEKVDFIRDYKGETKAELLSKLRAQFPLKEEDKRKAKTSVQIEALLQKALDLASSSKFSINQDEKRKLLSLLGNLSNKVSKST</sequence>
<dbReference type="InterPro" id="IPR005350">
    <property type="entry name" value="UPF0137"/>
</dbReference>
<name>A0A2A4X4I4_UNCAE</name>
<gene>
    <name evidence="2" type="ORF">COB21_03670</name>
</gene>